<sequence length="385" mass="43133">MARIEPAAQTSAQYSWQIRSSPRTDRIPVYVFVAFSHVKLWKQWRRKAWATWATAYGLAVTDTILSTCPAEIEILEENGSQDQQREKAERTASNQALSLNMMKFLNQTASGSTVPSESIASTSTQQTSEIPLGNAPDALSTESELQLDVELGSCSSQSKWTLKFLCCHQVIKKNRFCDTSTGTIVEHFMGFLAVTKTTGEYLANAILEHLEKYDLNIQDCRGQGYDNGANMVGVNTGVKTRILNINPRAFSHLVAAIVGIYCWWMQRTHLWQQNFLVSYKNLFAIFKFKQTLGFNKGKLKLTMKPLSDTRWESRVEAVKAVLLQFDEVIECIESLKNQTEQSDTLSDCDSVVTEQGLAKYILPTSNLGLAPPLFGNNGIVTFNIK</sequence>
<dbReference type="EMBL" id="BGZK01000529">
    <property type="protein sequence ID" value="GBP48716.1"/>
    <property type="molecule type" value="Genomic_DNA"/>
</dbReference>
<organism evidence="2 3">
    <name type="scientific">Eumeta variegata</name>
    <name type="common">Bagworm moth</name>
    <name type="synonym">Eumeta japonica</name>
    <dbReference type="NCBI Taxonomy" id="151549"/>
    <lineage>
        <taxon>Eukaryota</taxon>
        <taxon>Metazoa</taxon>
        <taxon>Ecdysozoa</taxon>
        <taxon>Arthropoda</taxon>
        <taxon>Hexapoda</taxon>
        <taxon>Insecta</taxon>
        <taxon>Pterygota</taxon>
        <taxon>Neoptera</taxon>
        <taxon>Endopterygota</taxon>
        <taxon>Lepidoptera</taxon>
        <taxon>Glossata</taxon>
        <taxon>Ditrysia</taxon>
        <taxon>Tineoidea</taxon>
        <taxon>Psychidae</taxon>
        <taxon>Oiketicinae</taxon>
        <taxon>Eumeta</taxon>
    </lineage>
</organism>
<comment type="caution">
    <text evidence="2">The sequence shown here is derived from an EMBL/GenBank/DDBJ whole genome shotgun (WGS) entry which is preliminary data.</text>
</comment>
<dbReference type="AlphaFoldDB" id="A0A4C1WBG1"/>
<dbReference type="PANTHER" id="PTHR45749:SF35">
    <property type="entry name" value="AC-LIKE TRANSPOSASE-RELATED"/>
    <property type="match status" value="1"/>
</dbReference>
<evidence type="ECO:0000313" key="3">
    <source>
        <dbReference type="Proteomes" id="UP000299102"/>
    </source>
</evidence>
<dbReference type="PANTHER" id="PTHR45749">
    <property type="match status" value="1"/>
</dbReference>
<gene>
    <name evidence="2" type="ORF">EVAR_88177_1</name>
</gene>
<evidence type="ECO:0000256" key="1">
    <source>
        <dbReference type="SAM" id="MobiDB-lite"/>
    </source>
</evidence>
<proteinExistence type="predicted"/>
<reference evidence="2 3" key="1">
    <citation type="journal article" date="2019" name="Commun. Biol.">
        <title>The bagworm genome reveals a unique fibroin gene that provides high tensile strength.</title>
        <authorList>
            <person name="Kono N."/>
            <person name="Nakamura H."/>
            <person name="Ohtoshi R."/>
            <person name="Tomita M."/>
            <person name="Numata K."/>
            <person name="Arakawa K."/>
        </authorList>
    </citation>
    <scope>NUCLEOTIDE SEQUENCE [LARGE SCALE GENOMIC DNA]</scope>
</reference>
<accession>A0A4C1WBG1</accession>
<dbReference type="STRING" id="151549.A0A4C1WBG1"/>
<keyword evidence="3" id="KW-1185">Reference proteome</keyword>
<protein>
    <recommendedName>
        <fullName evidence="4">DUF4371 domain-containing protein</fullName>
    </recommendedName>
</protein>
<evidence type="ECO:0008006" key="4">
    <source>
        <dbReference type="Google" id="ProtNLM"/>
    </source>
</evidence>
<feature type="compositionally biased region" description="Polar residues" evidence="1">
    <location>
        <begin position="111"/>
        <end position="129"/>
    </location>
</feature>
<dbReference type="OrthoDB" id="7089958at2759"/>
<name>A0A4C1WBG1_EUMVA</name>
<evidence type="ECO:0000313" key="2">
    <source>
        <dbReference type="EMBL" id="GBP48716.1"/>
    </source>
</evidence>
<dbReference type="Proteomes" id="UP000299102">
    <property type="component" value="Unassembled WGS sequence"/>
</dbReference>
<feature type="region of interest" description="Disordered" evidence="1">
    <location>
        <begin position="111"/>
        <end position="135"/>
    </location>
</feature>